<reference evidence="2 3" key="1">
    <citation type="journal article" date="2018" name="Sci. Rep.">
        <title>Rhizobium tumorigenes sp. nov., a novel plant tumorigenic bacterium isolated from cane gall tumors on thornless blackberry.</title>
        <authorList>
            <person name="Kuzmanovi N."/>
            <person name="Smalla K."/>
            <person name="Gronow S."/>
            <person name="PuBawska J."/>
        </authorList>
    </citation>
    <scope>NUCLEOTIDE SEQUENCE [LARGE SCALE GENOMIC DNA]</scope>
    <source>
        <strain evidence="2 3">1078</strain>
    </source>
</reference>
<accession>A0AAF1KVR9</accession>
<organism evidence="2 3">
    <name type="scientific">Rhizobium tumorigenes</name>
    <dbReference type="NCBI Taxonomy" id="2041385"/>
    <lineage>
        <taxon>Bacteria</taxon>
        <taxon>Pseudomonadati</taxon>
        <taxon>Pseudomonadota</taxon>
        <taxon>Alphaproteobacteria</taxon>
        <taxon>Hyphomicrobiales</taxon>
        <taxon>Rhizobiaceae</taxon>
        <taxon>Rhizobium/Agrobacterium group</taxon>
        <taxon>Rhizobium</taxon>
    </lineage>
</organism>
<evidence type="ECO:0000313" key="2">
    <source>
        <dbReference type="EMBL" id="WFR94779.1"/>
    </source>
</evidence>
<dbReference type="EMBL" id="CP117255">
    <property type="protein sequence ID" value="WFR94779.1"/>
    <property type="molecule type" value="Genomic_DNA"/>
</dbReference>
<dbReference type="AlphaFoldDB" id="A0AAF1KVR9"/>
<gene>
    <name evidence="2" type="ORF">PR017_13280</name>
</gene>
<protein>
    <submittedName>
        <fullName evidence="2">YcxB family protein</fullName>
    </submittedName>
</protein>
<sequence length="213" mass="23680">MLRDVILKASHMLTSPLSQDNRFSLSYIRQPGEEAHVVSEAIGRFGHPLSPRASINGWYLMVGVLGGAALSLFLNIYRSLILLPSFGPTPLIDVFNLMLICSVPCLAVCVLMMLSLRREAYLQRSARASRILPDATVMVSVSPEGIAWERPGAMTTLAWTIISAIEERHGRIEFDSEATVHYIPAHAFHNRQEQDAVLARIRNLWQPPVPAKP</sequence>
<reference evidence="3" key="2">
    <citation type="journal article" date="2023" name="MicrobiologyOpen">
        <title>Genomics of the tumorigenes clade of the family Rhizobiaceae and description of Rhizobium rhododendri sp. nov.</title>
        <authorList>
            <person name="Kuzmanovic N."/>
            <person name="diCenzo G.C."/>
            <person name="Bunk B."/>
            <person name="Sproeer C."/>
            <person name="Fruehling A."/>
            <person name="Neumann-Schaal M."/>
            <person name="Overmann J."/>
            <person name="Smalla K."/>
        </authorList>
    </citation>
    <scope>NUCLEOTIDE SEQUENCE [LARGE SCALE GENOMIC DNA]</scope>
    <source>
        <strain evidence="3">1078</strain>
    </source>
</reference>
<feature type="transmembrane region" description="Helical" evidence="1">
    <location>
        <begin position="58"/>
        <end position="77"/>
    </location>
</feature>
<feature type="transmembrane region" description="Helical" evidence="1">
    <location>
        <begin position="97"/>
        <end position="116"/>
    </location>
</feature>
<keyword evidence="1" id="KW-1133">Transmembrane helix</keyword>
<dbReference type="KEGG" id="rtu:PR017_13280"/>
<dbReference type="Proteomes" id="UP000249499">
    <property type="component" value="Chromosome"/>
</dbReference>
<keyword evidence="1" id="KW-0472">Membrane</keyword>
<proteinExistence type="predicted"/>
<dbReference type="RefSeq" id="WP_111220865.1">
    <property type="nucleotide sequence ID" value="NZ_CP117255.1"/>
</dbReference>
<name>A0AAF1KVR9_9HYPH</name>
<evidence type="ECO:0000256" key="1">
    <source>
        <dbReference type="SAM" id="Phobius"/>
    </source>
</evidence>
<keyword evidence="3" id="KW-1185">Reference proteome</keyword>
<keyword evidence="1" id="KW-0812">Transmembrane</keyword>
<evidence type="ECO:0000313" key="3">
    <source>
        <dbReference type="Proteomes" id="UP000249499"/>
    </source>
</evidence>